<comment type="caution">
    <text evidence="1">The sequence shown here is derived from an EMBL/GenBank/DDBJ whole genome shotgun (WGS) entry which is preliminary data.</text>
</comment>
<accession>A0ACC3TNK6</accession>
<dbReference type="Proteomes" id="UP001489719">
    <property type="component" value="Unassembled WGS sequence"/>
</dbReference>
<evidence type="ECO:0000313" key="2">
    <source>
        <dbReference type="Proteomes" id="UP001489719"/>
    </source>
</evidence>
<proteinExistence type="predicted"/>
<sequence length="437" mass="48743">MNGANFWSDGLASYLPCLDCPFVIHHIATKPQKHALTHEPQKSEKRKGKRLISTQLSTHFLTLTYDGLHLLALELLVYISSPSLNQGETEKESLTTIFISKADSSGYFNSSREDVRLNVGAIVTQILTMFIKTLARPNIPVRLCLFARAQPQYIFPESGRNKQKHVLSDRGLVKWWIRVTTPLLSVFSELKSARLCVPGAEPGEIKSFLLPDPETKKVLWKEGHIFCADGDRDNQPAVRHIPSFPDDPKSRFLDFLVAEGRDGITTVNQFFAEIQVRQEFLLGFVAAIIGIEGLVDKNANDKSTFACPVVENKAYSKIHDAIVTSDYSTETLARNATAKFIEALPKSSEYLIRGTQQTSKSDPEGKNRLKEPSQPINVIGGGLVRKRTKPADTRWTTVARQQAADAHKGSNESQQTLRMDQSDHESGDLGMSKRVKI</sequence>
<name>A0ACC3TNK6_9ASCO</name>
<gene>
    <name evidence="1" type="ORF">V1517DRAFT_308677</name>
</gene>
<evidence type="ECO:0000313" key="1">
    <source>
        <dbReference type="EMBL" id="KAK9321713.1"/>
    </source>
</evidence>
<organism evidence="1 2">
    <name type="scientific">Lipomyces orientalis</name>
    <dbReference type="NCBI Taxonomy" id="1233043"/>
    <lineage>
        <taxon>Eukaryota</taxon>
        <taxon>Fungi</taxon>
        <taxon>Dikarya</taxon>
        <taxon>Ascomycota</taxon>
        <taxon>Saccharomycotina</taxon>
        <taxon>Lipomycetes</taxon>
        <taxon>Lipomycetales</taxon>
        <taxon>Lipomycetaceae</taxon>
        <taxon>Lipomyces</taxon>
    </lineage>
</organism>
<keyword evidence="2" id="KW-1185">Reference proteome</keyword>
<protein>
    <submittedName>
        <fullName evidence="1">Histone acetylation protein-domain-containing protein</fullName>
    </submittedName>
</protein>
<dbReference type="EMBL" id="MU970092">
    <property type="protein sequence ID" value="KAK9321713.1"/>
    <property type="molecule type" value="Genomic_DNA"/>
</dbReference>
<reference evidence="2" key="1">
    <citation type="journal article" date="2024" name="Front. Bioeng. Biotechnol.">
        <title>Genome-scale model development and genomic sequencing of the oleaginous clade Lipomyces.</title>
        <authorList>
            <person name="Czajka J.J."/>
            <person name="Han Y."/>
            <person name="Kim J."/>
            <person name="Mondo S.J."/>
            <person name="Hofstad B.A."/>
            <person name="Robles A."/>
            <person name="Haridas S."/>
            <person name="Riley R."/>
            <person name="LaButti K."/>
            <person name="Pangilinan J."/>
            <person name="Andreopoulos W."/>
            <person name="Lipzen A."/>
            <person name="Yan J."/>
            <person name="Wang M."/>
            <person name="Ng V."/>
            <person name="Grigoriev I.V."/>
            <person name="Spatafora J.W."/>
            <person name="Magnuson J.K."/>
            <person name="Baker S.E."/>
            <person name="Pomraning K.R."/>
        </authorList>
    </citation>
    <scope>NUCLEOTIDE SEQUENCE [LARGE SCALE GENOMIC DNA]</scope>
    <source>
        <strain evidence="2">CBS 10300</strain>
    </source>
</reference>